<organism evidence="1 2">
    <name type="scientific">Lepraria finkii</name>
    <dbReference type="NCBI Taxonomy" id="1340010"/>
    <lineage>
        <taxon>Eukaryota</taxon>
        <taxon>Fungi</taxon>
        <taxon>Dikarya</taxon>
        <taxon>Ascomycota</taxon>
        <taxon>Pezizomycotina</taxon>
        <taxon>Lecanoromycetes</taxon>
        <taxon>OSLEUM clade</taxon>
        <taxon>Lecanoromycetidae</taxon>
        <taxon>Lecanorales</taxon>
        <taxon>Lecanorineae</taxon>
        <taxon>Stereocaulaceae</taxon>
        <taxon>Lepraria</taxon>
    </lineage>
</organism>
<comment type="caution">
    <text evidence="1">The sequence shown here is derived from an EMBL/GenBank/DDBJ whole genome shotgun (WGS) entry which is preliminary data.</text>
</comment>
<evidence type="ECO:0000313" key="2">
    <source>
        <dbReference type="Proteomes" id="UP001590951"/>
    </source>
</evidence>
<proteinExistence type="predicted"/>
<name>A0ABR4B3Y3_9LECA</name>
<dbReference type="EMBL" id="JBHFEH010000030">
    <property type="protein sequence ID" value="KAL2052007.1"/>
    <property type="molecule type" value="Genomic_DNA"/>
</dbReference>
<gene>
    <name evidence="1" type="ORF">ABVK25_007699</name>
</gene>
<sequence>MEQILALFANSLEQTFALWQRDNGSLSVLIKLLDPEIDLNQASLLGMIEDGLWRKEEYWASLGAFDLQGDIIIEGTDRPFTSSTGQKIN</sequence>
<evidence type="ECO:0000313" key="1">
    <source>
        <dbReference type="EMBL" id="KAL2052007.1"/>
    </source>
</evidence>
<accession>A0ABR4B3Y3</accession>
<protein>
    <submittedName>
        <fullName evidence="1">Uncharacterized protein</fullName>
    </submittedName>
</protein>
<reference evidence="1 2" key="1">
    <citation type="submission" date="2024-09" db="EMBL/GenBank/DDBJ databases">
        <title>Rethinking Asexuality: The Enigmatic Case of Functional Sexual Genes in Lepraria (Stereocaulaceae).</title>
        <authorList>
            <person name="Doellman M."/>
            <person name="Sun Y."/>
            <person name="Barcenas-Pena A."/>
            <person name="Lumbsch H.T."/>
            <person name="Grewe F."/>
        </authorList>
    </citation>
    <scope>NUCLEOTIDE SEQUENCE [LARGE SCALE GENOMIC DNA]</scope>
    <source>
        <strain evidence="1 2">Grewe 0041</strain>
    </source>
</reference>
<dbReference type="Proteomes" id="UP001590951">
    <property type="component" value="Unassembled WGS sequence"/>
</dbReference>
<keyword evidence="2" id="KW-1185">Reference proteome</keyword>